<feature type="domain" description="EamA" evidence="7">
    <location>
        <begin position="223"/>
        <end position="308"/>
    </location>
</feature>
<reference evidence="8 9" key="1">
    <citation type="journal article" date="2017" name="Nature">
        <title>The Apostasia genome and the evolution of orchids.</title>
        <authorList>
            <person name="Zhang G.Q."/>
            <person name="Liu K.W."/>
            <person name="Li Z."/>
            <person name="Lohaus R."/>
            <person name="Hsiao Y.Y."/>
            <person name="Niu S.C."/>
            <person name="Wang J.Y."/>
            <person name="Lin Y.C."/>
            <person name="Xu Q."/>
            <person name="Chen L.J."/>
            <person name="Yoshida K."/>
            <person name="Fujiwara S."/>
            <person name="Wang Z.W."/>
            <person name="Zhang Y.Q."/>
            <person name="Mitsuda N."/>
            <person name="Wang M."/>
            <person name="Liu G.H."/>
            <person name="Pecoraro L."/>
            <person name="Huang H.X."/>
            <person name="Xiao X.J."/>
            <person name="Lin M."/>
            <person name="Wu X.Y."/>
            <person name="Wu W.L."/>
            <person name="Chen Y.Y."/>
            <person name="Chang S.B."/>
            <person name="Sakamoto S."/>
            <person name="Ohme-Takagi M."/>
            <person name="Yagi M."/>
            <person name="Zeng S.J."/>
            <person name="Shen C.Y."/>
            <person name="Yeh C.M."/>
            <person name="Luo Y.B."/>
            <person name="Tsai W.C."/>
            <person name="Van de Peer Y."/>
            <person name="Liu Z.J."/>
        </authorList>
    </citation>
    <scope>NUCLEOTIDE SEQUENCE [LARGE SCALE GENOMIC DNA]</scope>
    <source>
        <strain evidence="9">cv. Shenzhen</strain>
        <tissue evidence="8">Stem</tissue>
    </source>
</reference>
<evidence type="ECO:0000259" key="7">
    <source>
        <dbReference type="Pfam" id="PF00892"/>
    </source>
</evidence>
<evidence type="ECO:0000256" key="2">
    <source>
        <dbReference type="ARBA" id="ARBA00007635"/>
    </source>
</evidence>
<feature type="transmembrane region" description="Helical" evidence="6">
    <location>
        <begin position="229"/>
        <end position="252"/>
    </location>
</feature>
<dbReference type="GO" id="GO:0016020">
    <property type="term" value="C:membrane"/>
    <property type="evidence" value="ECO:0007669"/>
    <property type="project" value="UniProtKB-SubCell"/>
</dbReference>
<evidence type="ECO:0000256" key="4">
    <source>
        <dbReference type="ARBA" id="ARBA00022989"/>
    </source>
</evidence>
<gene>
    <name evidence="8" type="ORF">AXF42_Ash005133</name>
</gene>
<organism evidence="8 9">
    <name type="scientific">Apostasia shenzhenica</name>
    <dbReference type="NCBI Taxonomy" id="1088818"/>
    <lineage>
        <taxon>Eukaryota</taxon>
        <taxon>Viridiplantae</taxon>
        <taxon>Streptophyta</taxon>
        <taxon>Embryophyta</taxon>
        <taxon>Tracheophyta</taxon>
        <taxon>Spermatophyta</taxon>
        <taxon>Magnoliopsida</taxon>
        <taxon>Liliopsida</taxon>
        <taxon>Asparagales</taxon>
        <taxon>Orchidaceae</taxon>
        <taxon>Apostasioideae</taxon>
        <taxon>Apostasia</taxon>
    </lineage>
</organism>
<keyword evidence="4 6" id="KW-1133">Transmembrane helix</keyword>
<dbReference type="AlphaFoldDB" id="A0A2I0B8P9"/>
<dbReference type="InterPro" id="IPR000620">
    <property type="entry name" value="EamA_dom"/>
</dbReference>
<dbReference type="InterPro" id="IPR030184">
    <property type="entry name" value="WAT1-related"/>
</dbReference>
<evidence type="ECO:0000256" key="1">
    <source>
        <dbReference type="ARBA" id="ARBA00004141"/>
    </source>
</evidence>
<feature type="transmembrane region" description="Helical" evidence="6">
    <location>
        <begin position="258"/>
        <end position="280"/>
    </location>
</feature>
<dbReference type="InterPro" id="IPR037185">
    <property type="entry name" value="EmrE-like"/>
</dbReference>
<evidence type="ECO:0000313" key="8">
    <source>
        <dbReference type="EMBL" id="PKA64121.1"/>
    </source>
</evidence>
<name>A0A2I0B8P9_9ASPA</name>
<evidence type="ECO:0000256" key="5">
    <source>
        <dbReference type="ARBA" id="ARBA00023136"/>
    </source>
</evidence>
<dbReference type="GO" id="GO:0022857">
    <property type="term" value="F:transmembrane transporter activity"/>
    <property type="evidence" value="ECO:0007669"/>
    <property type="project" value="InterPro"/>
</dbReference>
<feature type="transmembrane region" description="Helical" evidence="6">
    <location>
        <begin position="292"/>
        <end position="310"/>
    </location>
</feature>
<dbReference type="PANTHER" id="PTHR31218">
    <property type="entry name" value="WAT1-RELATED PROTEIN"/>
    <property type="match status" value="1"/>
</dbReference>
<evidence type="ECO:0000256" key="6">
    <source>
        <dbReference type="SAM" id="Phobius"/>
    </source>
</evidence>
<comment type="subcellular location">
    <subcellularLocation>
        <location evidence="1">Membrane</location>
        <topology evidence="1">Multi-pass membrane protein</topology>
    </subcellularLocation>
</comment>
<accession>A0A2I0B8P9</accession>
<protein>
    <submittedName>
        <fullName evidence="8">WAT1-related protein</fullName>
    </submittedName>
</protein>
<proteinExistence type="inferred from homology"/>
<keyword evidence="3 6" id="KW-0812">Transmembrane</keyword>
<keyword evidence="9" id="KW-1185">Reference proteome</keyword>
<keyword evidence="5 6" id="KW-0472">Membrane</keyword>
<dbReference type="OrthoDB" id="1728340at2759"/>
<comment type="similarity">
    <text evidence="2">Belongs to the drug/metabolite transporter (DMT) superfamily. Plant drug/metabolite exporter (P-DME) (TC 2.A.7.4) family.</text>
</comment>
<dbReference type="EMBL" id="KZ451906">
    <property type="protein sequence ID" value="PKA64121.1"/>
    <property type="molecule type" value="Genomic_DNA"/>
</dbReference>
<dbReference type="SUPFAM" id="SSF103481">
    <property type="entry name" value="Multidrug resistance efflux transporter EmrE"/>
    <property type="match status" value="1"/>
</dbReference>
<evidence type="ECO:0000256" key="3">
    <source>
        <dbReference type="ARBA" id="ARBA00022692"/>
    </source>
</evidence>
<sequence length="612" mass="66411">MTADRMREVAGRTAGDAAAVLPALAGSWQIDGGEGCASGASFGGSMRFMGLLDAILEEVNDEIGPFDNGIKGFLRRLSPSTPNTIALCSQRSPSPSPAVAVARRRRLSLSPLPSLAVAVAVASPVAPRFLHYCPSGVYFLGSEETVLDELEIPIFFAALYVRFLNWEGILPSSNPNKEKNRMEGMVAQRMELHKREEWSLKGRNNKRGRSGHSKVSLCKKVRARITWRLIASFFILGLTGIFGNQLLFLIGLSYTNPTYAAAIQPAIPVFTFILAAIMGTEMVNLRTHEGQVKVGGTVVCVLGALLMVLYRGPTILGNNEFDLVAHSEISARSQPEPAGLLASILFEIGLERWHIGVICLIGNCLFGPLCARSFPPLLRRDIVASRWRQSSSIHVRSLLRPTLLRCIIPPYATRASSTATCAQLLPSAPPLLPPTINVAHVSPLTLDGALPMSHVITLTPFLLNCYSARDCSLCRLRRLAFVVLDSLSKAPVLAKYPASLSVTAYSYFFGSILMLLSGFCTTTAHADWMLSQSEILAVLYAVNPLSSKNGGSLEAITVGKYRGKMEKISYKSKWGLDKLESCRPNCLRLEVSPSWTVEEMSGGNVGNMGKSP</sequence>
<dbReference type="Pfam" id="PF00892">
    <property type="entry name" value="EamA"/>
    <property type="match status" value="1"/>
</dbReference>
<dbReference type="Proteomes" id="UP000236161">
    <property type="component" value="Unassembled WGS sequence"/>
</dbReference>
<evidence type="ECO:0000313" key="9">
    <source>
        <dbReference type="Proteomes" id="UP000236161"/>
    </source>
</evidence>